<gene>
    <name evidence="1" type="ORF">BKP37_06240</name>
</gene>
<dbReference type="Proteomes" id="UP000179524">
    <property type="component" value="Unassembled WGS sequence"/>
</dbReference>
<comment type="caution">
    <text evidence="1">The sequence shown here is derived from an EMBL/GenBank/DDBJ whole genome shotgun (WGS) entry which is preliminary data.</text>
</comment>
<dbReference type="EMBL" id="MLQR01000009">
    <property type="protein sequence ID" value="OIJ16360.1"/>
    <property type="molecule type" value="Genomic_DNA"/>
</dbReference>
<proteinExistence type="predicted"/>
<reference evidence="1 2" key="1">
    <citation type="submission" date="2016-10" db="EMBL/GenBank/DDBJ databases">
        <title>Draft genome sequences of four alkaliphilic bacteria belonging to the Anaerobacillus genus.</title>
        <authorList>
            <person name="Bassil N.M."/>
            <person name="Lloyd J.R."/>
        </authorList>
    </citation>
    <scope>NUCLEOTIDE SEQUENCE [LARGE SCALE GENOMIC DNA]</scope>
    <source>
        <strain evidence="1 2">DSM 18345</strain>
    </source>
</reference>
<sequence>MDLHLDDYLIWSLDHYISINEGSGIKNVKFSSVTAEMLDVAAMQLILSGGFKNIPNYSTNPDGGPFAALSFEDRFEEIYMLENTQVDMGSLPTPFKNNIGLH</sequence>
<accession>A0A1S2LVZ3</accession>
<keyword evidence="2" id="KW-1185">Reference proteome</keyword>
<evidence type="ECO:0000313" key="2">
    <source>
        <dbReference type="Proteomes" id="UP000179524"/>
    </source>
</evidence>
<protein>
    <submittedName>
        <fullName evidence="1">Uncharacterized protein</fullName>
    </submittedName>
</protein>
<name>A0A1S2LVZ3_9BACI</name>
<evidence type="ECO:0000313" key="1">
    <source>
        <dbReference type="EMBL" id="OIJ16360.1"/>
    </source>
</evidence>
<dbReference type="AlphaFoldDB" id="A0A1S2LVZ3"/>
<organism evidence="1 2">
    <name type="scientific">Anaerobacillus alkalilacustris</name>
    <dbReference type="NCBI Taxonomy" id="393763"/>
    <lineage>
        <taxon>Bacteria</taxon>
        <taxon>Bacillati</taxon>
        <taxon>Bacillota</taxon>
        <taxon>Bacilli</taxon>
        <taxon>Bacillales</taxon>
        <taxon>Bacillaceae</taxon>
        <taxon>Anaerobacillus</taxon>
    </lineage>
</organism>